<keyword evidence="1" id="KW-1133">Transmembrane helix</keyword>
<feature type="transmembrane region" description="Helical" evidence="1">
    <location>
        <begin position="424"/>
        <end position="447"/>
    </location>
</feature>
<comment type="caution">
    <text evidence="2">The sequence shown here is derived from an EMBL/GenBank/DDBJ whole genome shotgun (WGS) entry which is preliminary data.</text>
</comment>
<sequence length="540" mass="60276">MLLSRHSFLAPSFSLLSFRLGYNPLPPKPYPGRWTTPIIIVCFALLTALIVCINIPLSAYQFTQESTFRPNDTATAVPLNNWLPSFLRLPEASFTPQTFSVGDTIILNGSRLEFLVASASDLRDENVSISSFSYYNNPFSTGCDVTNMSVHYAATILSGGNLLDTSFTKDVQISGSVVCNFPTTQLTLTWSHDGVQDWKQSFGAGPSAPRIPEQMLSGMMDELIQSLSAWSSLPSQEWVKSNLTGELLFRCDAIPLNCPNDSQDPIGNSQCLRSPMQFQLQNNDSFFQDQRTIIRGNFGTSGSPTAYFPSFGNDLPVQTIMSDHMQNLFQTLFHVMRLEMGIVAPNSIFASPEMFKQNILFVPQDDKLNLNFSDITRDFAGNESMFNLWLEDVDYFNTTDRVPVKQYLRSVPRLKPLGSAITSVFVSTFAILSTVWTVFCLVAAALARLYEEREGKKNDGDIEKTAFDRRGESSEGGNDCLDIGLTAEGTHLDLLEHPRAETRCTCAADVKRLDAQMLRFEASLQQMQLERRTHAETHVI</sequence>
<evidence type="ECO:0000313" key="2">
    <source>
        <dbReference type="EMBL" id="KAK7060002.1"/>
    </source>
</evidence>
<gene>
    <name evidence="2" type="ORF">R3P38DRAFT_3524195</name>
</gene>
<keyword evidence="1" id="KW-0812">Transmembrane</keyword>
<organism evidence="2 3">
    <name type="scientific">Favolaschia claudopus</name>
    <dbReference type="NCBI Taxonomy" id="2862362"/>
    <lineage>
        <taxon>Eukaryota</taxon>
        <taxon>Fungi</taxon>
        <taxon>Dikarya</taxon>
        <taxon>Basidiomycota</taxon>
        <taxon>Agaricomycotina</taxon>
        <taxon>Agaricomycetes</taxon>
        <taxon>Agaricomycetidae</taxon>
        <taxon>Agaricales</taxon>
        <taxon>Marasmiineae</taxon>
        <taxon>Mycenaceae</taxon>
        <taxon>Favolaschia</taxon>
    </lineage>
</organism>
<dbReference type="AlphaFoldDB" id="A0AAW0E962"/>
<accession>A0AAW0E962</accession>
<reference evidence="2 3" key="1">
    <citation type="journal article" date="2024" name="J Genomics">
        <title>Draft genome sequencing and assembly of Favolaschia claudopus CIRM-BRFM 2984 isolated from oak limbs.</title>
        <authorList>
            <person name="Navarro D."/>
            <person name="Drula E."/>
            <person name="Chaduli D."/>
            <person name="Cazenave R."/>
            <person name="Ahrendt S."/>
            <person name="Wang J."/>
            <person name="Lipzen A."/>
            <person name="Daum C."/>
            <person name="Barry K."/>
            <person name="Grigoriev I.V."/>
            <person name="Favel A."/>
            <person name="Rosso M.N."/>
            <person name="Martin F."/>
        </authorList>
    </citation>
    <scope>NUCLEOTIDE SEQUENCE [LARGE SCALE GENOMIC DNA]</scope>
    <source>
        <strain evidence="2 3">CIRM-BRFM 2984</strain>
    </source>
</reference>
<feature type="transmembrane region" description="Helical" evidence="1">
    <location>
        <begin position="34"/>
        <end position="57"/>
    </location>
</feature>
<keyword evidence="1" id="KW-0472">Membrane</keyword>
<evidence type="ECO:0000313" key="3">
    <source>
        <dbReference type="Proteomes" id="UP001362999"/>
    </source>
</evidence>
<evidence type="ECO:0000256" key="1">
    <source>
        <dbReference type="SAM" id="Phobius"/>
    </source>
</evidence>
<name>A0AAW0E962_9AGAR</name>
<proteinExistence type="predicted"/>
<dbReference type="EMBL" id="JAWWNJ010000003">
    <property type="protein sequence ID" value="KAK7060002.1"/>
    <property type="molecule type" value="Genomic_DNA"/>
</dbReference>
<protein>
    <submittedName>
        <fullName evidence="2">Uncharacterized protein</fullName>
    </submittedName>
</protein>
<dbReference type="Proteomes" id="UP001362999">
    <property type="component" value="Unassembled WGS sequence"/>
</dbReference>
<keyword evidence="3" id="KW-1185">Reference proteome</keyword>